<dbReference type="EMBL" id="AJWJ01000168">
    <property type="protein sequence ID" value="KAF2074033.1"/>
    <property type="molecule type" value="Genomic_DNA"/>
</dbReference>
<dbReference type="OrthoDB" id="14252at2759"/>
<dbReference type="GO" id="GO:1990575">
    <property type="term" value="P:mitochondrial L-ornithine transmembrane transport"/>
    <property type="evidence" value="ECO:0007669"/>
    <property type="project" value="TreeGrafter"/>
</dbReference>
<keyword evidence="3 10" id="KW-0813">Transport</keyword>
<evidence type="ECO:0000256" key="7">
    <source>
        <dbReference type="ARBA" id="ARBA00023128"/>
    </source>
</evidence>
<dbReference type="PANTHER" id="PTHR45624:SF18">
    <property type="entry name" value="MITOCHONDRIAL SUBSTRATE CARRIER FAMILY PROTEIN D"/>
    <property type="match status" value="1"/>
</dbReference>
<dbReference type="Pfam" id="PF00153">
    <property type="entry name" value="Mito_carr"/>
    <property type="match status" value="3"/>
</dbReference>
<keyword evidence="7" id="KW-0496">Mitochondrion</keyword>
<feature type="repeat" description="Solcar" evidence="9">
    <location>
        <begin position="233"/>
        <end position="321"/>
    </location>
</feature>
<accession>A0A8J4PUA6</accession>
<dbReference type="AlphaFoldDB" id="A0A8J4PUA6"/>
<feature type="repeat" description="Solcar" evidence="9">
    <location>
        <begin position="12"/>
        <end position="99"/>
    </location>
</feature>
<sequence length="339" mass="37725">MDKFIADHNKWANISKDFIAGSVGGMSAIMAGHPFDTIKVMLQDGSGNMPKFNNGYQALKYTIKLDGVKGLYRGLSVPLVSVSFINSIFFATNNYFQNLFHPQIAQGELIPYHKAALAGGIAGGVISFFITPRDLVKTKLQIQIRPYGSTQINNYKGPIDVIRKTIQTKGFSGMFRGINSTFCRDIPGDAAYFMVYEFMKRFLLQFSTKHNSIDAESITTNNNNSTTRKHQPLPAWVAVGAGGTAGMSFWFSIYPMDVIKTRIQTQPEHLPPKYKGVIDCAIKIYREEGINTFFRGFLPTLLRSFPTSAVNFLMYETTKDLLHSKFASNDSNAGLGESQ</sequence>
<dbReference type="InterPro" id="IPR023395">
    <property type="entry name" value="MCP_dom_sf"/>
</dbReference>
<organism evidence="12 13">
    <name type="scientific">Polysphondylium violaceum</name>
    <dbReference type="NCBI Taxonomy" id="133409"/>
    <lineage>
        <taxon>Eukaryota</taxon>
        <taxon>Amoebozoa</taxon>
        <taxon>Evosea</taxon>
        <taxon>Eumycetozoa</taxon>
        <taxon>Dictyostelia</taxon>
        <taxon>Dictyosteliales</taxon>
        <taxon>Dictyosteliaceae</taxon>
        <taxon>Polysphondylium</taxon>
    </lineage>
</organism>
<dbReference type="PRINTS" id="PR00926">
    <property type="entry name" value="MITOCARRIER"/>
</dbReference>
<dbReference type="InterPro" id="IPR018108">
    <property type="entry name" value="MCP_transmembrane"/>
</dbReference>
<dbReference type="Gene3D" id="1.50.40.10">
    <property type="entry name" value="Mitochondrial carrier domain"/>
    <property type="match status" value="1"/>
</dbReference>
<comment type="subcellular location">
    <subcellularLocation>
        <location evidence="1">Mitochondrion membrane</location>
        <topology evidence="1">Multi-pass membrane protein</topology>
    </subcellularLocation>
</comment>
<evidence type="ECO:0000256" key="2">
    <source>
        <dbReference type="ARBA" id="ARBA00006375"/>
    </source>
</evidence>
<evidence type="ECO:0000313" key="13">
    <source>
        <dbReference type="Proteomes" id="UP000695562"/>
    </source>
</evidence>
<feature type="transmembrane region" description="Helical" evidence="11">
    <location>
        <begin position="112"/>
        <end position="131"/>
    </location>
</feature>
<keyword evidence="6 11" id="KW-1133">Transmembrane helix</keyword>
<evidence type="ECO:0000313" key="12">
    <source>
        <dbReference type="EMBL" id="KAF2074033.1"/>
    </source>
</evidence>
<dbReference type="SUPFAM" id="SSF103506">
    <property type="entry name" value="Mitochondrial carrier"/>
    <property type="match status" value="1"/>
</dbReference>
<evidence type="ECO:0000256" key="6">
    <source>
        <dbReference type="ARBA" id="ARBA00022989"/>
    </source>
</evidence>
<keyword evidence="5" id="KW-0677">Repeat</keyword>
<comment type="caution">
    <text evidence="12">The sequence shown here is derived from an EMBL/GenBank/DDBJ whole genome shotgun (WGS) entry which is preliminary data.</text>
</comment>
<comment type="similarity">
    <text evidence="2 10">Belongs to the mitochondrial carrier (TC 2.A.29) family.</text>
</comment>
<gene>
    <name evidence="12" type="ORF">CYY_004647</name>
</gene>
<name>A0A8J4PUA6_9MYCE</name>
<feature type="transmembrane region" description="Helical" evidence="11">
    <location>
        <begin position="70"/>
        <end position="92"/>
    </location>
</feature>
<evidence type="ECO:0000256" key="10">
    <source>
        <dbReference type="RuleBase" id="RU000488"/>
    </source>
</evidence>
<feature type="repeat" description="Solcar" evidence="9">
    <location>
        <begin position="110"/>
        <end position="202"/>
    </location>
</feature>
<keyword evidence="8 9" id="KW-0472">Membrane</keyword>
<evidence type="ECO:0000256" key="1">
    <source>
        <dbReference type="ARBA" id="ARBA00004225"/>
    </source>
</evidence>
<feature type="transmembrane region" description="Helical" evidence="11">
    <location>
        <begin position="233"/>
        <end position="254"/>
    </location>
</feature>
<evidence type="ECO:0000256" key="8">
    <source>
        <dbReference type="ARBA" id="ARBA00023136"/>
    </source>
</evidence>
<keyword evidence="13" id="KW-1185">Reference proteome</keyword>
<dbReference type="InterPro" id="IPR002067">
    <property type="entry name" value="MCP"/>
</dbReference>
<dbReference type="InterPro" id="IPR050567">
    <property type="entry name" value="Mitochondrial_Carrier"/>
</dbReference>
<dbReference type="GO" id="GO:0000064">
    <property type="term" value="F:L-ornithine transmembrane transporter activity"/>
    <property type="evidence" value="ECO:0007669"/>
    <property type="project" value="TreeGrafter"/>
</dbReference>
<evidence type="ECO:0000256" key="5">
    <source>
        <dbReference type="ARBA" id="ARBA00022737"/>
    </source>
</evidence>
<evidence type="ECO:0008006" key="14">
    <source>
        <dbReference type="Google" id="ProtNLM"/>
    </source>
</evidence>
<dbReference type="GO" id="GO:0031966">
    <property type="term" value="C:mitochondrial membrane"/>
    <property type="evidence" value="ECO:0007669"/>
    <property type="project" value="UniProtKB-SubCell"/>
</dbReference>
<evidence type="ECO:0000256" key="9">
    <source>
        <dbReference type="PROSITE-ProRule" id="PRU00282"/>
    </source>
</evidence>
<protein>
    <recommendedName>
        <fullName evidence="14">Mitochondrial substrate carrier family protein</fullName>
    </recommendedName>
</protein>
<evidence type="ECO:0000256" key="3">
    <source>
        <dbReference type="ARBA" id="ARBA00022448"/>
    </source>
</evidence>
<dbReference type="PROSITE" id="PS50920">
    <property type="entry name" value="SOLCAR"/>
    <property type="match status" value="3"/>
</dbReference>
<keyword evidence="4 9" id="KW-0812">Transmembrane</keyword>
<proteinExistence type="inferred from homology"/>
<reference evidence="12" key="1">
    <citation type="submission" date="2020-01" db="EMBL/GenBank/DDBJ databases">
        <title>Development of genomics and gene disruption for Polysphondylium violaceum indicates a role for the polyketide synthase stlB in stalk morphogenesis.</title>
        <authorList>
            <person name="Narita B."/>
            <person name="Kawabe Y."/>
            <person name="Kin K."/>
            <person name="Saito T."/>
            <person name="Gibbs R."/>
            <person name="Kuspa A."/>
            <person name="Muzny D."/>
            <person name="Queller D."/>
            <person name="Richards S."/>
            <person name="Strassman J."/>
            <person name="Sucgang R."/>
            <person name="Worley K."/>
            <person name="Schaap P."/>
        </authorList>
    </citation>
    <scope>NUCLEOTIDE SEQUENCE</scope>
    <source>
        <strain evidence="12">QSvi11</strain>
    </source>
</reference>
<evidence type="ECO:0000256" key="4">
    <source>
        <dbReference type="ARBA" id="ARBA00022692"/>
    </source>
</evidence>
<dbReference type="PANTHER" id="PTHR45624">
    <property type="entry name" value="MITOCHONDRIAL BASIC AMINO ACIDS TRANSPORTER-RELATED"/>
    <property type="match status" value="1"/>
</dbReference>
<evidence type="ECO:0000256" key="11">
    <source>
        <dbReference type="SAM" id="Phobius"/>
    </source>
</evidence>
<dbReference type="Proteomes" id="UP000695562">
    <property type="component" value="Unassembled WGS sequence"/>
</dbReference>